<dbReference type="PANTHER" id="PTHR42796">
    <property type="entry name" value="FUMARYLACETOACETATE HYDROLASE DOMAIN-CONTAINING PROTEIN 2A-RELATED"/>
    <property type="match status" value="1"/>
</dbReference>
<accession>A0A9P0BHN7</accession>
<dbReference type="InterPro" id="IPR011234">
    <property type="entry name" value="Fumarylacetoacetase-like_C"/>
</dbReference>
<evidence type="ECO:0000259" key="3">
    <source>
        <dbReference type="Pfam" id="PF01557"/>
    </source>
</evidence>
<dbReference type="SUPFAM" id="SSF56529">
    <property type="entry name" value="FAH"/>
    <property type="match status" value="1"/>
</dbReference>
<dbReference type="GO" id="GO:0050163">
    <property type="term" value="F:oxaloacetate tautomerase activity"/>
    <property type="evidence" value="ECO:0007669"/>
    <property type="project" value="UniProtKB-ARBA"/>
</dbReference>
<dbReference type="GO" id="GO:0046872">
    <property type="term" value="F:metal ion binding"/>
    <property type="evidence" value="ECO:0007669"/>
    <property type="project" value="UniProtKB-KW"/>
</dbReference>
<dbReference type="AlphaFoldDB" id="A0A9P0BHN7"/>
<gene>
    <name evidence="4" type="ORF">MELIAE_LOCUS12303</name>
</gene>
<dbReference type="EMBL" id="OV121140">
    <property type="protein sequence ID" value="CAH0563493.1"/>
    <property type="molecule type" value="Genomic_DNA"/>
</dbReference>
<sequence>MRLVQFRVKDLINQVGILVGDNVIGVGSGHLVDILAKENALEDIQKLAAESKDVYPKSQIQLLPPITRPDKILGVAANYKDFCDKTNTPYPVEPIAFSKFSSAIVGPNDPVNISASSDSVDWEVELVAVIGKKGKNISCTDAFDYIVGYTACQDLTEKKWIKRNGGQFLMCKNFDDFLPLGPCLVTKDEINDPHNVTLKTWVNGELKQSGNTADMIHGVDKLVEYFSSVMTLLPGDIILTGTPYGVATNHNPVQFLKKGDILESEVGNVGKLINHVL</sequence>
<proteinExistence type="inferred from homology"/>
<organism evidence="4 5">
    <name type="scientific">Brassicogethes aeneus</name>
    <name type="common">Rape pollen beetle</name>
    <name type="synonym">Meligethes aeneus</name>
    <dbReference type="NCBI Taxonomy" id="1431903"/>
    <lineage>
        <taxon>Eukaryota</taxon>
        <taxon>Metazoa</taxon>
        <taxon>Ecdysozoa</taxon>
        <taxon>Arthropoda</taxon>
        <taxon>Hexapoda</taxon>
        <taxon>Insecta</taxon>
        <taxon>Pterygota</taxon>
        <taxon>Neoptera</taxon>
        <taxon>Endopterygota</taxon>
        <taxon>Coleoptera</taxon>
        <taxon>Polyphaga</taxon>
        <taxon>Cucujiformia</taxon>
        <taxon>Nitidulidae</taxon>
        <taxon>Meligethinae</taxon>
        <taxon>Brassicogethes</taxon>
    </lineage>
</organism>
<keyword evidence="2" id="KW-0479">Metal-binding</keyword>
<dbReference type="PANTHER" id="PTHR42796:SF4">
    <property type="entry name" value="FUMARYLACETOACETATE HYDROLASE DOMAIN-CONTAINING PROTEIN 2A"/>
    <property type="match status" value="1"/>
</dbReference>
<evidence type="ECO:0000256" key="1">
    <source>
        <dbReference type="ARBA" id="ARBA00010211"/>
    </source>
</evidence>
<evidence type="ECO:0000256" key="2">
    <source>
        <dbReference type="ARBA" id="ARBA00022723"/>
    </source>
</evidence>
<protein>
    <recommendedName>
        <fullName evidence="3">Fumarylacetoacetase-like C-terminal domain-containing protein</fullName>
    </recommendedName>
</protein>
<name>A0A9P0BHN7_BRAAE</name>
<dbReference type="Proteomes" id="UP001154078">
    <property type="component" value="Chromosome 9"/>
</dbReference>
<dbReference type="GO" id="GO:0006107">
    <property type="term" value="P:oxaloacetate metabolic process"/>
    <property type="evidence" value="ECO:0007669"/>
    <property type="project" value="UniProtKB-ARBA"/>
</dbReference>
<dbReference type="Pfam" id="PF01557">
    <property type="entry name" value="FAA_hydrolase"/>
    <property type="match status" value="1"/>
</dbReference>
<evidence type="ECO:0000313" key="4">
    <source>
        <dbReference type="EMBL" id="CAH0563493.1"/>
    </source>
</evidence>
<dbReference type="OrthoDB" id="411064at2759"/>
<feature type="domain" description="Fumarylacetoacetase-like C-terminal" evidence="3">
    <location>
        <begin position="71"/>
        <end position="276"/>
    </location>
</feature>
<comment type="similarity">
    <text evidence="1">Belongs to the FAH family.</text>
</comment>
<dbReference type="FunFam" id="3.90.850.10:FF:000002">
    <property type="entry name" value="2-hydroxyhepta-2,4-diene-1,7-dioate isomerase"/>
    <property type="match status" value="1"/>
</dbReference>
<dbReference type="Gene3D" id="3.90.850.10">
    <property type="entry name" value="Fumarylacetoacetase-like, C-terminal domain"/>
    <property type="match status" value="1"/>
</dbReference>
<evidence type="ECO:0000313" key="5">
    <source>
        <dbReference type="Proteomes" id="UP001154078"/>
    </source>
</evidence>
<dbReference type="InterPro" id="IPR036663">
    <property type="entry name" value="Fumarylacetoacetase_C_sf"/>
</dbReference>
<dbReference type="InterPro" id="IPR051121">
    <property type="entry name" value="FAH"/>
</dbReference>
<keyword evidence="5" id="KW-1185">Reference proteome</keyword>
<reference evidence="4" key="1">
    <citation type="submission" date="2021-12" db="EMBL/GenBank/DDBJ databases">
        <authorList>
            <person name="King R."/>
        </authorList>
    </citation>
    <scope>NUCLEOTIDE SEQUENCE</scope>
</reference>